<evidence type="ECO:0000259" key="3">
    <source>
        <dbReference type="PROSITE" id="PS50054"/>
    </source>
</evidence>
<dbReference type="KEGG" id="pki:111846128"/>
<accession>A0A3B3SV66</accession>
<dbReference type="CDD" id="cd14506">
    <property type="entry name" value="PTP_PTPDC1"/>
    <property type="match status" value="1"/>
</dbReference>
<feature type="domain" description="Tyrosine-protein phosphatase" evidence="3">
    <location>
        <begin position="56"/>
        <end position="232"/>
    </location>
</feature>
<dbReference type="InterPro" id="IPR000387">
    <property type="entry name" value="Tyr_Pase_dom"/>
</dbReference>
<dbReference type="SUPFAM" id="SSF52799">
    <property type="entry name" value="(Phosphotyrosine protein) phosphatases II"/>
    <property type="match status" value="1"/>
</dbReference>
<evidence type="ECO:0000313" key="6">
    <source>
        <dbReference type="Proteomes" id="UP000261540"/>
    </source>
</evidence>
<keyword evidence="2" id="KW-0904">Protein phosphatase</keyword>
<feature type="domain" description="Tyrosine specific protein phosphatases" evidence="4">
    <location>
        <begin position="143"/>
        <end position="210"/>
    </location>
</feature>
<dbReference type="Ensembl" id="ENSPKIT00000015485.1">
    <property type="protein sequence ID" value="ENSPKIP00000034569.1"/>
    <property type="gene ID" value="ENSPKIG00000013841.1"/>
</dbReference>
<keyword evidence="1" id="KW-0378">Hydrolase</keyword>
<sequence length="639" mass="71460">MTLPVPVPRPSYSQARETLVKAIPPKIICLLACGGRDCRYEGPECWRASQQAIRGLFSSWITENIVAMSRPSTQLIQTYNIIEQFHKVNIRSIINMQLCGEHAHCGPPLEPDSGFSYSPQIFMENGISFYNFGMPDFSVASLPRMLDAVKVLAFAVRQGRVAVHCHAGLGRTGVLIACYLTYELRVTPSEAVHYIRLRRPRSVQTRAQIRMVFSFACLLATQLVLYPDLSHRHGAPFSLRQHLQRQGLLLHGEEARRLKNVPKVVDFLCRRLVALAWGQECSHGWKVEVARRAAVLELTKVVRNTLLSTDFPVHLRDPTAWKPSICTGSSWDEQDGFLEWKREVFLNKRSYSDSDLGKVSIYEDLDFEQYPTLPEGGTTGELKLNGEAPGGLDLSAPRMQHCNGWSNTDGSLCLKHQALCCPVCAERSKFNPKMVPVLAKCTSSSELLGTNFSHLVSTCGAVAMAMAEQDPPGDATLRKSAALQKELNGNECGWAALATEMDPGVLSCLLWTWLEKLREPVLDGKDVDQLNNSPHGLKKLHKCQDQTICCLLRCISQVTCLCPQLEDSILRRLVRALTRCSLDNLAGYGAVTHLFRDTIRGIRQRDLVTGAAAQIVKKSRCRNRQRITLRLRCQEDPQL</sequence>
<dbReference type="Pfam" id="PF00782">
    <property type="entry name" value="DSPc"/>
    <property type="match status" value="1"/>
</dbReference>
<dbReference type="GeneTree" id="ENSGT00940000165406"/>
<dbReference type="SMART" id="SM00195">
    <property type="entry name" value="DSPc"/>
    <property type="match status" value="1"/>
</dbReference>
<proteinExistence type="predicted"/>
<dbReference type="FunFam" id="3.90.190.10:FF:000157">
    <property type="entry name" value="Protein-tyrosine phosphatase"/>
    <property type="match status" value="1"/>
</dbReference>
<keyword evidence="6" id="KW-1185">Reference proteome</keyword>
<dbReference type="Proteomes" id="UP000261540">
    <property type="component" value="Unplaced"/>
</dbReference>
<dbReference type="STRING" id="1676925.ENSPKIP00000034569"/>
<dbReference type="PROSITE" id="PS00383">
    <property type="entry name" value="TYR_PHOSPHATASE_1"/>
    <property type="match status" value="1"/>
</dbReference>
<dbReference type="PROSITE" id="PS50054">
    <property type="entry name" value="TYR_PHOSPHATASE_DUAL"/>
    <property type="match status" value="1"/>
</dbReference>
<evidence type="ECO:0000256" key="1">
    <source>
        <dbReference type="ARBA" id="ARBA00022801"/>
    </source>
</evidence>
<dbReference type="InterPro" id="IPR003595">
    <property type="entry name" value="Tyr_Pase_cat"/>
</dbReference>
<dbReference type="GO" id="GO:0004725">
    <property type="term" value="F:protein tyrosine phosphatase activity"/>
    <property type="evidence" value="ECO:0007669"/>
    <property type="project" value="InterPro"/>
</dbReference>
<dbReference type="InterPro" id="IPR050561">
    <property type="entry name" value="PTP"/>
</dbReference>
<reference evidence="5" key="2">
    <citation type="submission" date="2025-09" db="UniProtKB">
        <authorList>
            <consortium name="Ensembl"/>
        </authorList>
    </citation>
    <scope>IDENTIFICATION</scope>
</reference>
<dbReference type="PROSITE" id="PS50056">
    <property type="entry name" value="TYR_PHOSPHATASE_2"/>
    <property type="match status" value="1"/>
</dbReference>
<dbReference type="InterPro" id="IPR016130">
    <property type="entry name" value="Tyr_Pase_AS"/>
</dbReference>
<evidence type="ECO:0000313" key="5">
    <source>
        <dbReference type="Ensembl" id="ENSPKIP00000034569.1"/>
    </source>
</evidence>
<dbReference type="OrthoDB" id="542013at2759"/>
<dbReference type="AlphaFoldDB" id="A0A3B3SV66"/>
<protein>
    <submittedName>
        <fullName evidence="5">Zgc:77752</fullName>
    </submittedName>
</protein>
<dbReference type="GO" id="GO:0060271">
    <property type="term" value="P:cilium assembly"/>
    <property type="evidence" value="ECO:0007669"/>
    <property type="project" value="InterPro"/>
</dbReference>
<reference evidence="5" key="1">
    <citation type="submission" date="2025-08" db="UniProtKB">
        <authorList>
            <consortium name="Ensembl"/>
        </authorList>
    </citation>
    <scope>IDENTIFICATION</scope>
</reference>
<dbReference type="InterPro" id="IPR049573">
    <property type="entry name" value="PTPDC1_PTP"/>
</dbReference>
<name>A0A3B3SV66_9TELE</name>
<evidence type="ECO:0000259" key="4">
    <source>
        <dbReference type="PROSITE" id="PS50056"/>
    </source>
</evidence>
<evidence type="ECO:0000256" key="2">
    <source>
        <dbReference type="ARBA" id="ARBA00022912"/>
    </source>
</evidence>
<dbReference type="PANTHER" id="PTHR23339">
    <property type="entry name" value="TYROSINE SPECIFIC PROTEIN PHOSPHATASE AND DUAL SPECIFICITY PROTEIN PHOSPHATASE"/>
    <property type="match status" value="1"/>
</dbReference>
<dbReference type="SMART" id="SM00404">
    <property type="entry name" value="PTPc_motif"/>
    <property type="match status" value="1"/>
</dbReference>
<dbReference type="InterPro" id="IPR020422">
    <property type="entry name" value="TYR_PHOSPHATASE_DUAL_dom"/>
</dbReference>
<dbReference type="InterPro" id="IPR000340">
    <property type="entry name" value="Dual-sp_phosphatase_cat-dom"/>
</dbReference>
<dbReference type="Gene3D" id="3.90.190.10">
    <property type="entry name" value="Protein tyrosine phosphatase superfamily"/>
    <property type="match status" value="1"/>
</dbReference>
<organism evidence="5 6">
    <name type="scientific">Paramormyrops kingsleyae</name>
    <dbReference type="NCBI Taxonomy" id="1676925"/>
    <lineage>
        <taxon>Eukaryota</taxon>
        <taxon>Metazoa</taxon>
        <taxon>Chordata</taxon>
        <taxon>Craniata</taxon>
        <taxon>Vertebrata</taxon>
        <taxon>Euteleostomi</taxon>
        <taxon>Actinopterygii</taxon>
        <taxon>Neopterygii</taxon>
        <taxon>Teleostei</taxon>
        <taxon>Osteoglossocephala</taxon>
        <taxon>Osteoglossomorpha</taxon>
        <taxon>Osteoglossiformes</taxon>
        <taxon>Mormyridae</taxon>
        <taxon>Paramormyrops</taxon>
    </lineage>
</organism>
<dbReference type="InterPro" id="IPR029021">
    <property type="entry name" value="Prot-tyrosine_phosphatase-like"/>
</dbReference>